<dbReference type="PANTHER" id="PTHR30069:SF53">
    <property type="entry name" value="COLICIN I RECEPTOR-RELATED"/>
    <property type="match status" value="1"/>
</dbReference>
<organism evidence="16 17">
    <name type="scientific">Novosphingobium aquae</name>
    <dbReference type="NCBI Taxonomy" id="3133435"/>
    <lineage>
        <taxon>Bacteria</taxon>
        <taxon>Pseudomonadati</taxon>
        <taxon>Pseudomonadota</taxon>
        <taxon>Alphaproteobacteria</taxon>
        <taxon>Sphingomonadales</taxon>
        <taxon>Sphingomonadaceae</taxon>
        <taxon>Novosphingobium</taxon>
    </lineage>
</organism>
<dbReference type="CDD" id="cd01347">
    <property type="entry name" value="ligand_gated_channel"/>
    <property type="match status" value="1"/>
</dbReference>
<evidence type="ECO:0000256" key="10">
    <source>
        <dbReference type="PROSITE-ProRule" id="PRU01360"/>
    </source>
</evidence>
<keyword evidence="17" id="KW-1185">Reference proteome</keyword>
<dbReference type="PROSITE" id="PS52016">
    <property type="entry name" value="TONB_DEPENDENT_REC_3"/>
    <property type="match status" value="1"/>
</dbReference>
<dbReference type="InterPro" id="IPR010917">
    <property type="entry name" value="TonB_rcpt_CS"/>
</dbReference>
<reference evidence="16 17" key="1">
    <citation type="submission" date="2024-03" db="EMBL/GenBank/DDBJ databases">
        <authorList>
            <person name="Jo J.-H."/>
        </authorList>
    </citation>
    <scope>NUCLEOTIDE SEQUENCE [LARGE SCALE GENOMIC DNA]</scope>
    <source>
        <strain evidence="16 17">AS3R-12</strain>
    </source>
</reference>
<name>A0ABU8SD08_9SPHN</name>
<evidence type="ECO:0000313" key="16">
    <source>
        <dbReference type="EMBL" id="MEJ6011853.1"/>
    </source>
</evidence>
<evidence type="ECO:0000256" key="8">
    <source>
        <dbReference type="ARBA" id="ARBA00023136"/>
    </source>
</evidence>
<feature type="short sequence motif" description="TonB C-terminal box" evidence="11">
    <location>
        <begin position="585"/>
        <end position="602"/>
    </location>
</feature>
<evidence type="ECO:0000256" key="9">
    <source>
        <dbReference type="ARBA" id="ARBA00023237"/>
    </source>
</evidence>
<keyword evidence="8 10" id="KW-0472">Membrane</keyword>
<keyword evidence="16" id="KW-0675">Receptor</keyword>
<evidence type="ECO:0000256" key="3">
    <source>
        <dbReference type="ARBA" id="ARBA00022452"/>
    </source>
</evidence>
<evidence type="ECO:0000259" key="14">
    <source>
        <dbReference type="Pfam" id="PF00593"/>
    </source>
</evidence>
<feature type="chain" id="PRO_5045098394" evidence="13">
    <location>
        <begin position="20"/>
        <end position="602"/>
    </location>
</feature>
<feature type="domain" description="TonB-dependent receptor plug" evidence="15">
    <location>
        <begin position="37"/>
        <end position="145"/>
    </location>
</feature>
<dbReference type="Pfam" id="PF07715">
    <property type="entry name" value="Plug"/>
    <property type="match status" value="1"/>
</dbReference>
<evidence type="ECO:0000256" key="4">
    <source>
        <dbReference type="ARBA" id="ARBA00022692"/>
    </source>
</evidence>
<comment type="similarity">
    <text evidence="10 12">Belongs to the TonB-dependent receptor family.</text>
</comment>
<dbReference type="InterPro" id="IPR036942">
    <property type="entry name" value="Beta-barrel_TonB_sf"/>
</dbReference>
<evidence type="ECO:0000256" key="7">
    <source>
        <dbReference type="ARBA" id="ARBA00023077"/>
    </source>
</evidence>
<dbReference type="InterPro" id="IPR000531">
    <property type="entry name" value="Beta-barrel_TonB"/>
</dbReference>
<evidence type="ECO:0000256" key="6">
    <source>
        <dbReference type="ARBA" id="ARBA00023065"/>
    </source>
</evidence>
<dbReference type="InterPro" id="IPR037066">
    <property type="entry name" value="Plug_dom_sf"/>
</dbReference>
<evidence type="ECO:0000313" key="17">
    <source>
        <dbReference type="Proteomes" id="UP001379235"/>
    </source>
</evidence>
<evidence type="ECO:0000256" key="2">
    <source>
        <dbReference type="ARBA" id="ARBA00022448"/>
    </source>
</evidence>
<keyword evidence="7 12" id="KW-0798">TonB box</keyword>
<dbReference type="Gene3D" id="2.170.130.10">
    <property type="entry name" value="TonB-dependent receptor, plug domain"/>
    <property type="match status" value="1"/>
</dbReference>
<dbReference type="RefSeq" id="WP_339969492.1">
    <property type="nucleotide sequence ID" value="NZ_JBBHJY010000011.1"/>
</dbReference>
<gene>
    <name evidence="16" type="ORF">WG900_18265</name>
</gene>
<dbReference type="Pfam" id="PF00593">
    <property type="entry name" value="TonB_dep_Rec_b-barrel"/>
    <property type="match status" value="1"/>
</dbReference>
<keyword evidence="3 10" id="KW-1134">Transmembrane beta strand</keyword>
<dbReference type="Proteomes" id="UP001379235">
    <property type="component" value="Unassembled WGS sequence"/>
</dbReference>
<evidence type="ECO:0000256" key="1">
    <source>
        <dbReference type="ARBA" id="ARBA00004571"/>
    </source>
</evidence>
<dbReference type="InterPro" id="IPR012910">
    <property type="entry name" value="Plug_dom"/>
</dbReference>
<dbReference type="PROSITE" id="PS01156">
    <property type="entry name" value="TONB_DEPENDENT_REC_2"/>
    <property type="match status" value="1"/>
</dbReference>
<keyword evidence="5 13" id="KW-0732">Signal</keyword>
<keyword evidence="9 10" id="KW-0998">Cell outer membrane</keyword>
<dbReference type="SUPFAM" id="SSF56935">
    <property type="entry name" value="Porins"/>
    <property type="match status" value="1"/>
</dbReference>
<evidence type="ECO:0000256" key="5">
    <source>
        <dbReference type="ARBA" id="ARBA00022729"/>
    </source>
</evidence>
<dbReference type="InterPro" id="IPR039426">
    <property type="entry name" value="TonB-dep_rcpt-like"/>
</dbReference>
<accession>A0ABU8SD08</accession>
<keyword evidence="2 10" id="KW-0813">Transport</keyword>
<evidence type="ECO:0000259" key="15">
    <source>
        <dbReference type="Pfam" id="PF07715"/>
    </source>
</evidence>
<evidence type="ECO:0000256" key="11">
    <source>
        <dbReference type="PROSITE-ProRule" id="PRU10144"/>
    </source>
</evidence>
<evidence type="ECO:0000256" key="13">
    <source>
        <dbReference type="SAM" id="SignalP"/>
    </source>
</evidence>
<dbReference type="PANTHER" id="PTHR30069">
    <property type="entry name" value="TONB-DEPENDENT OUTER MEMBRANE RECEPTOR"/>
    <property type="match status" value="1"/>
</dbReference>
<sequence length="602" mass="63659">MKYLFLLGCSLAVVAPAWAADGDEEITVLATGLSQPVDSTGQAISVVDAEELASIQGPDITRVLERLPGVTLTRNGGLGSFTGVRIRGADAEQTLVLIDGARVADTSSPGSGFDFGTLLSGNVEKLELLRGSNSVIWGSDVIGGVIAVTTKASEGVEASAEYGAYDSFTGSASGGVKTGALSLSVSGGYARSDGFSALAADAEADGFEQWQAGGRAALDIASGLSAFVDARYARSEAGIDFSFANDYVQTTKQASGRAGLRYASEALDLTAAYSLADTNRAYDSASFGYAYDSRNQQAELRGKWKLAGPVAVLFGAGHVWDRYEGTFDTRQTARQANGYLLADFTSGSANFAAGARIDHHSRFGDAWTMGANGSVGIGGDWRLRASYGEGFKAPTLYQLFGFAGNLGLEPERSQSYEAGIEKGDRSSPLHFAATVFRRDSRNLIVYDANANAGWGGYLNQSRTRASGFELEADVRPVEVLQLRAAYSYVKATNRTTGRDLYRRPRHALSLSGDWTTPLGGLVIGADTRFASESVDDPFGDTNPANDVRLKGHVVLTLRASLPVTDQIEVFGRVENVGDADYQAVAGYNTPGRSAYAGLRARF</sequence>
<dbReference type="Gene3D" id="2.40.170.20">
    <property type="entry name" value="TonB-dependent receptor, beta-barrel domain"/>
    <property type="match status" value="1"/>
</dbReference>
<comment type="subcellular location">
    <subcellularLocation>
        <location evidence="1 10">Cell outer membrane</location>
        <topology evidence="1 10">Multi-pass membrane protein</topology>
    </subcellularLocation>
</comment>
<dbReference type="EMBL" id="JBBHJY010000011">
    <property type="protein sequence ID" value="MEJ6011853.1"/>
    <property type="molecule type" value="Genomic_DNA"/>
</dbReference>
<comment type="caution">
    <text evidence="16">The sequence shown here is derived from an EMBL/GenBank/DDBJ whole genome shotgun (WGS) entry which is preliminary data.</text>
</comment>
<feature type="signal peptide" evidence="13">
    <location>
        <begin position="1"/>
        <end position="19"/>
    </location>
</feature>
<proteinExistence type="inferred from homology"/>
<keyword evidence="4 10" id="KW-0812">Transmembrane</keyword>
<keyword evidence="6" id="KW-0406">Ion transport</keyword>
<feature type="domain" description="TonB-dependent receptor-like beta-barrel" evidence="14">
    <location>
        <begin position="229"/>
        <end position="576"/>
    </location>
</feature>
<protein>
    <submittedName>
        <fullName evidence="16">TonB-dependent receptor</fullName>
    </submittedName>
</protein>
<evidence type="ECO:0000256" key="12">
    <source>
        <dbReference type="RuleBase" id="RU003357"/>
    </source>
</evidence>